<feature type="transmembrane region" description="Helical" evidence="8">
    <location>
        <begin position="64"/>
        <end position="82"/>
    </location>
</feature>
<dbReference type="Gene3D" id="1.10.3720.10">
    <property type="entry name" value="MetI-like"/>
    <property type="match status" value="1"/>
</dbReference>
<dbReference type="SUPFAM" id="SSF161098">
    <property type="entry name" value="MetI-like"/>
    <property type="match status" value="1"/>
</dbReference>
<name>A0A938XUB1_9BACL</name>
<dbReference type="AlphaFoldDB" id="A0A938XUB1"/>
<dbReference type="GO" id="GO:0006865">
    <property type="term" value="P:amino acid transport"/>
    <property type="evidence" value="ECO:0007669"/>
    <property type="project" value="UniProtKB-KW"/>
</dbReference>
<keyword evidence="7 8" id="KW-0472">Membrane</keyword>
<evidence type="ECO:0000313" key="11">
    <source>
        <dbReference type="Proteomes" id="UP000717624"/>
    </source>
</evidence>
<dbReference type="InterPro" id="IPR000515">
    <property type="entry name" value="MetI-like"/>
</dbReference>
<dbReference type="InterPro" id="IPR035906">
    <property type="entry name" value="MetI-like_sf"/>
</dbReference>
<dbReference type="Proteomes" id="UP000717624">
    <property type="component" value="Unassembled WGS sequence"/>
</dbReference>
<dbReference type="GO" id="GO:0022857">
    <property type="term" value="F:transmembrane transporter activity"/>
    <property type="evidence" value="ECO:0007669"/>
    <property type="project" value="InterPro"/>
</dbReference>
<feature type="transmembrane region" description="Helical" evidence="8">
    <location>
        <begin position="189"/>
        <end position="211"/>
    </location>
</feature>
<accession>A0A938XUB1</accession>
<comment type="caution">
    <text evidence="10">The sequence shown here is derived from an EMBL/GenBank/DDBJ whole genome shotgun (WGS) entry which is preliminary data.</text>
</comment>
<evidence type="ECO:0000256" key="1">
    <source>
        <dbReference type="ARBA" id="ARBA00004651"/>
    </source>
</evidence>
<organism evidence="10 11">
    <name type="scientific">Brevibacillus fulvus</name>
    <dbReference type="NCBI Taxonomy" id="1125967"/>
    <lineage>
        <taxon>Bacteria</taxon>
        <taxon>Bacillati</taxon>
        <taxon>Bacillota</taxon>
        <taxon>Bacilli</taxon>
        <taxon>Bacillales</taxon>
        <taxon>Paenibacillaceae</taxon>
        <taxon>Brevibacillus</taxon>
    </lineage>
</organism>
<dbReference type="Pfam" id="PF00528">
    <property type="entry name" value="BPD_transp_1"/>
    <property type="match status" value="1"/>
</dbReference>
<dbReference type="NCBIfam" id="TIGR01726">
    <property type="entry name" value="HEQRo_perm_3TM"/>
    <property type="match status" value="1"/>
</dbReference>
<evidence type="ECO:0000256" key="7">
    <source>
        <dbReference type="ARBA" id="ARBA00023136"/>
    </source>
</evidence>
<evidence type="ECO:0000256" key="2">
    <source>
        <dbReference type="ARBA" id="ARBA00022448"/>
    </source>
</evidence>
<proteinExistence type="inferred from homology"/>
<gene>
    <name evidence="10" type="ORF">JOD01_001846</name>
</gene>
<keyword evidence="3" id="KW-1003">Cell membrane</keyword>
<keyword evidence="11" id="KW-1185">Reference proteome</keyword>
<comment type="similarity">
    <text evidence="8">Belongs to the binding-protein-dependent transport system permease family.</text>
</comment>
<protein>
    <submittedName>
        <fullName evidence="10">Polar amino acid transport system permease protein/polar amino acid transport system substrate-binding protein</fullName>
    </submittedName>
</protein>
<dbReference type="PANTHER" id="PTHR30614">
    <property type="entry name" value="MEMBRANE COMPONENT OF AMINO ACID ABC TRANSPORTER"/>
    <property type="match status" value="1"/>
</dbReference>
<keyword evidence="5" id="KW-0029">Amino-acid transport</keyword>
<sequence length="217" mass="24042">MKSSWQVIVDALPILAKGLLVTIEITVLALIIALIIGLFIGLMNTARTKILRSIGTVYIDIIRGTPLLVQIFIIYFGIPYALDFQIDEFVAGIAAISLNASAYLAEIFRAGIQSVDGGQMEAARSLGLTRGQAMRLVVLPQAVRRMIPAFVNQAIVSMKDTSLLTVIGIRELTNSGEIIISGNYRFFEIWITVAVFYFVFIHLLTLFSRYLEKRLAN</sequence>
<comment type="subcellular location">
    <subcellularLocation>
        <location evidence="1 8">Cell membrane</location>
        <topology evidence="1 8">Multi-pass membrane protein</topology>
    </subcellularLocation>
</comment>
<dbReference type="PANTHER" id="PTHR30614:SF46">
    <property type="entry name" value="ABC TRANSPORTER MEMBRANE SPANNING PERMEASE-GLUTAMINE TRANSPORT"/>
    <property type="match status" value="1"/>
</dbReference>
<evidence type="ECO:0000256" key="4">
    <source>
        <dbReference type="ARBA" id="ARBA00022692"/>
    </source>
</evidence>
<feature type="domain" description="ABC transmembrane type-1" evidence="9">
    <location>
        <begin position="19"/>
        <end position="208"/>
    </location>
</feature>
<dbReference type="FunFam" id="1.10.3720.10:FF:000033">
    <property type="entry name" value="Polar amino acid ABC transporter permease"/>
    <property type="match status" value="1"/>
</dbReference>
<evidence type="ECO:0000256" key="3">
    <source>
        <dbReference type="ARBA" id="ARBA00022475"/>
    </source>
</evidence>
<dbReference type="RefSeq" id="WP_204517999.1">
    <property type="nucleotide sequence ID" value="NZ_BAABIN010000020.1"/>
</dbReference>
<keyword evidence="4 8" id="KW-0812">Transmembrane</keyword>
<dbReference type="GO" id="GO:0043190">
    <property type="term" value="C:ATP-binding cassette (ABC) transporter complex"/>
    <property type="evidence" value="ECO:0007669"/>
    <property type="project" value="InterPro"/>
</dbReference>
<evidence type="ECO:0000259" key="9">
    <source>
        <dbReference type="PROSITE" id="PS50928"/>
    </source>
</evidence>
<reference evidence="10" key="1">
    <citation type="submission" date="2021-01" db="EMBL/GenBank/DDBJ databases">
        <title>Genomic Encyclopedia of Type Strains, Phase IV (KMG-IV): sequencing the most valuable type-strain genomes for metagenomic binning, comparative biology and taxonomic classification.</title>
        <authorList>
            <person name="Goeker M."/>
        </authorList>
    </citation>
    <scope>NUCLEOTIDE SEQUENCE</scope>
    <source>
        <strain evidence="10">DSM 25523</strain>
    </source>
</reference>
<dbReference type="CDD" id="cd06261">
    <property type="entry name" value="TM_PBP2"/>
    <property type="match status" value="1"/>
</dbReference>
<keyword evidence="6 8" id="KW-1133">Transmembrane helix</keyword>
<evidence type="ECO:0000256" key="6">
    <source>
        <dbReference type="ARBA" id="ARBA00022989"/>
    </source>
</evidence>
<feature type="transmembrane region" description="Helical" evidence="8">
    <location>
        <begin position="20"/>
        <end position="43"/>
    </location>
</feature>
<dbReference type="InterPro" id="IPR043429">
    <property type="entry name" value="ArtM/GltK/GlnP/TcyL/YhdX-like"/>
</dbReference>
<keyword evidence="2 8" id="KW-0813">Transport</keyword>
<evidence type="ECO:0000256" key="8">
    <source>
        <dbReference type="RuleBase" id="RU363032"/>
    </source>
</evidence>
<dbReference type="PROSITE" id="PS50928">
    <property type="entry name" value="ABC_TM1"/>
    <property type="match status" value="1"/>
</dbReference>
<dbReference type="InterPro" id="IPR010065">
    <property type="entry name" value="AA_ABC_transptr_permease_3TM"/>
</dbReference>
<evidence type="ECO:0000256" key="5">
    <source>
        <dbReference type="ARBA" id="ARBA00022970"/>
    </source>
</evidence>
<dbReference type="EMBL" id="JAFBEB010000005">
    <property type="protein sequence ID" value="MBM7590242.1"/>
    <property type="molecule type" value="Genomic_DNA"/>
</dbReference>
<evidence type="ECO:0000313" key="10">
    <source>
        <dbReference type="EMBL" id="MBM7590242.1"/>
    </source>
</evidence>